<dbReference type="Pfam" id="PF04885">
    <property type="entry name" value="Stig1"/>
    <property type="match status" value="1"/>
</dbReference>
<dbReference type="InterPro" id="IPR006969">
    <property type="entry name" value="Stig-like"/>
</dbReference>
<accession>A0A2P5CNT5</accession>
<keyword evidence="5" id="KW-1185">Reference proteome</keyword>
<dbReference type="OrthoDB" id="1163852at2759"/>
<protein>
    <submittedName>
        <fullName evidence="4">Stigma-specific protein</fullName>
    </submittedName>
</protein>
<dbReference type="PANTHER" id="PTHR33227">
    <property type="entry name" value="STIGMA-SPECIFIC STIG1-LIKE PROTEIN 3"/>
    <property type="match status" value="1"/>
</dbReference>
<dbReference type="AlphaFoldDB" id="A0A2P5CNT5"/>
<evidence type="ECO:0000256" key="2">
    <source>
        <dbReference type="ARBA" id="ARBA00022729"/>
    </source>
</evidence>
<dbReference type="EMBL" id="JXTB01000110">
    <property type="protein sequence ID" value="PON62713.1"/>
    <property type="molecule type" value="Genomic_DNA"/>
</dbReference>
<organism evidence="4 5">
    <name type="scientific">Parasponia andersonii</name>
    <name type="common">Sponia andersonii</name>
    <dbReference type="NCBI Taxonomy" id="3476"/>
    <lineage>
        <taxon>Eukaryota</taxon>
        <taxon>Viridiplantae</taxon>
        <taxon>Streptophyta</taxon>
        <taxon>Embryophyta</taxon>
        <taxon>Tracheophyta</taxon>
        <taxon>Spermatophyta</taxon>
        <taxon>Magnoliopsida</taxon>
        <taxon>eudicotyledons</taxon>
        <taxon>Gunneridae</taxon>
        <taxon>Pentapetalae</taxon>
        <taxon>rosids</taxon>
        <taxon>fabids</taxon>
        <taxon>Rosales</taxon>
        <taxon>Cannabaceae</taxon>
        <taxon>Parasponia</taxon>
    </lineage>
</organism>
<sequence>MKLIIKLFFILIIVSTENAMCTIFSTSTTATLIPNEQEDYDNHGEEPLVQVQNHDQESSSSDQIHQVERLFWLKKRTYKRPTCKRFPRICLSKGSPGPSCCKKKCVDLMRDRHNCGKCGKKCKYNQLCCNGKCINPSFNKRHCGGCNKMCSNGGLCAFGLCSYA</sequence>
<proteinExistence type="inferred from homology"/>
<feature type="chain" id="PRO_5015141569" evidence="3">
    <location>
        <begin position="20"/>
        <end position="164"/>
    </location>
</feature>
<reference evidence="5" key="1">
    <citation type="submission" date="2016-06" db="EMBL/GenBank/DDBJ databases">
        <title>Parallel loss of symbiosis genes in relatives of nitrogen-fixing non-legume Parasponia.</title>
        <authorList>
            <person name="Van Velzen R."/>
            <person name="Holmer R."/>
            <person name="Bu F."/>
            <person name="Rutten L."/>
            <person name="Van Zeijl A."/>
            <person name="Liu W."/>
            <person name="Santuari L."/>
            <person name="Cao Q."/>
            <person name="Sharma T."/>
            <person name="Shen D."/>
            <person name="Roswanjaya Y."/>
            <person name="Wardhani T."/>
            <person name="Kalhor M.S."/>
            <person name="Jansen J."/>
            <person name="Van den Hoogen J."/>
            <person name="Gungor B."/>
            <person name="Hartog M."/>
            <person name="Hontelez J."/>
            <person name="Verver J."/>
            <person name="Yang W.-C."/>
            <person name="Schijlen E."/>
            <person name="Repin R."/>
            <person name="Schilthuizen M."/>
            <person name="Schranz E."/>
            <person name="Heidstra R."/>
            <person name="Miyata K."/>
            <person name="Fedorova E."/>
            <person name="Kohlen W."/>
            <person name="Bisseling T."/>
            <person name="Smit S."/>
            <person name="Geurts R."/>
        </authorList>
    </citation>
    <scope>NUCLEOTIDE SEQUENCE [LARGE SCALE GENOMIC DNA]</scope>
    <source>
        <strain evidence="5">cv. WU1-14</strain>
    </source>
</reference>
<name>A0A2P5CNT5_PARAD</name>
<comment type="caution">
    <text evidence="4">The sequence shown here is derived from an EMBL/GenBank/DDBJ whole genome shotgun (WGS) entry which is preliminary data.</text>
</comment>
<comment type="similarity">
    <text evidence="1">Belongs to the STIG1 family.</text>
</comment>
<evidence type="ECO:0000313" key="4">
    <source>
        <dbReference type="EMBL" id="PON62713.1"/>
    </source>
</evidence>
<evidence type="ECO:0000313" key="5">
    <source>
        <dbReference type="Proteomes" id="UP000237105"/>
    </source>
</evidence>
<dbReference type="Proteomes" id="UP000237105">
    <property type="component" value="Unassembled WGS sequence"/>
</dbReference>
<gene>
    <name evidence="4" type="ORF">PanWU01x14_136250</name>
</gene>
<feature type="signal peptide" evidence="3">
    <location>
        <begin position="1"/>
        <end position="19"/>
    </location>
</feature>
<keyword evidence="2 3" id="KW-0732">Signal</keyword>
<dbReference type="PANTHER" id="PTHR33227:SF15">
    <property type="entry name" value="STIGMA-SPECIFIC STIG1-LIKE PROTEIN 1"/>
    <property type="match status" value="1"/>
</dbReference>
<dbReference type="STRING" id="3476.A0A2P5CNT5"/>
<evidence type="ECO:0000256" key="1">
    <source>
        <dbReference type="ARBA" id="ARBA00006010"/>
    </source>
</evidence>
<evidence type="ECO:0000256" key="3">
    <source>
        <dbReference type="SAM" id="SignalP"/>
    </source>
</evidence>